<evidence type="ECO:0000256" key="2">
    <source>
        <dbReference type="ARBA" id="ARBA00022448"/>
    </source>
</evidence>
<evidence type="ECO:0000256" key="3">
    <source>
        <dbReference type="ARBA" id="ARBA00022630"/>
    </source>
</evidence>
<evidence type="ECO:0000256" key="4">
    <source>
        <dbReference type="ARBA" id="ARBA00022723"/>
    </source>
</evidence>
<evidence type="ECO:0000256" key="6">
    <source>
        <dbReference type="ARBA" id="ARBA00022982"/>
    </source>
</evidence>
<evidence type="ECO:0000256" key="9">
    <source>
        <dbReference type="ARBA" id="ARBA00023014"/>
    </source>
</evidence>
<dbReference type="PANTHER" id="PTHR10617:SF107">
    <property type="entry name" value="ELECTRON TRANSFER FLAVOPROTEIN-UBIQUINONE OXIDOREDUCTASE, MITOCHONDRIAL"/>
    <property type="match status" value="1"/>
</dbReference>
<sequence>MEQSIQVDVLIIGAGVTGLTAALRLLQQAESHRQQLSVCLLEKSDEIGGHIISGAVMDTRALDELYPDWEKEASTWLTPCIEEMLHFMLTRRQVISLPDHVIPEVFLHRQCRLVSLSELCRWLAGKVIAAGGDILTGVSGSQLTFDHAGRVSGVITGDYGRESSGEPGPGFISGMRIQARQTLLAEGTRGSLSRDAIGHFGLAATASQPQHYALGLKELWQIDESLHFPGRVEHFTGWPLAPLRVNGGLFAYHMPNCQLALGMVADLDYSDIRFNPFETFQRAKHHPRLAQLLAGGARIAFGARALAKGGLKALPQMTFPGGMLLGCAAGTLNPQRMQGIHTAMKSALLAADVLYPWLQGQPNDGQLAQAFSNAFRESWLWNELYDARDFPVTVRRFGTLCGTALWWVSGFSLARIWLSRLTPPLADHRHVSVSSRSAKLPKFEPDGVLSFDRASSLYLSRIVSRSTQPCHLRCTNMTQQQSEMATHYCPGGVFVWQENESGRCLHINGQNCLHCKTCDIKDPQQTLRWHPPEGGSGPRYQDM</sequence>
<dbReference type="SUPFAM" id="SSF54373">
    <property type="entry name" value="FAD-linked reductases, C-terminal domain"/>
    <property type="match status" value="1"/>
</dbReference>
<dbReference type="GO" id="GO:0051539">
    <property type="term" value="F:4 iron, 4 sulfur cluster binding"/>
    <property type="evidence" value="ECO:0007669"/>
    <property type="project" value="UniProtKB-UniRule"/>
</dbReference>
<keyword evidence="8 11" id="KW-0408">Iron</keyword>
<dbReference type="SUPFAM" id="SSF51905">
    <property type="entry name" value="FAD/NAD(P)-binding domain"/>
    <property type="match status" value="1"/>
</dbReference>
<feature type="domain" description="FAD dependent oxidoreductase" evidence="12">
    <location>
        <begin position="8"/>
        <end position="49"/>
    </location>
</feature>
<evidence type="ECO:0000256" key="11">
    <source>
        <dbReference type="RuleBase" id="RU366068"/>
    </source>
</evidence>
<evidence type="ECO:0000256" key="7">
    <source>
        <dbReference type="ARBA" id="ARBA00023002"/>
    </source>
</evidence>
<evidence type="ECO:0000259" key="14">
    <source>
        <dbReference type="Pfam" id="PF21162"/>
    </source>
</evidence>
<dbReference type="InterPro" id="IPR006076">
    <property type="entry name" value="FAD-dep_OxRdtase"/>
</dbReference>
<evidence type="ECO:0000256" key="8">
    <source>
        <dbReference type="ARBA" id="ARBA00023004"/>
    </source>
</evidence>
<dbReference type="GO" id="GO:0046872">
    <property type="term" value="F:metal ion binding"/>
    <property type="evidence" value="ECO:0007669"/>
    <property type="project" value="UniProtKB-KW"/>
</dbReference>
<keyword evidence="6 11" id="KW-0249">Electron transport</keyword>
<evidence type="ECO:0000313" key="16">
    <source>
        <dbReference type="Proteomes" id="UP000302163"/>
    </source>
</evidence>
<accession>A0A4P8YHT8</accession>
<dbReference type="Gene3D" id="3.50.50.60">
    <property type="entry name" value="FAD/NAD(P)-binding domain"/>
    <property type="match status" value="1"/>
</dbReference>
<keyword evidence="16" id="KW-1185">Reference proteome</keyword>
<evidence type="ECO:0000256" key="10">
    <source>
        <dbReference type="ARBA" id="ARBA00023075"/>
    </source>
</evidence>
<dbReference type="InterPro" id="IPR007859">
    <property type="entry name" value="ETF-QO/FixX_C"/>
</dbReference>
<keyword evidence="3 11" id="KW-0285">Flavoprotein</keyword>
<evidence type="ECO:0000259" key="13">
    <source>
        <dbReference type="Pfam" id="PF05187"/>
    </source>
</evidence>
<keyword evidence="9 11" id="KW-0411">Iron-sulfur</keyword>
<dbReference type="Pfam" id="PF05187">
    <property type="entry name" value="Fer4_ETF_QO"/>
    <property type="match status" value="1"/>
</dbReference>
<dbReference type="Gene3D" id="3.30.70.20">
    <property type="match status" value="1"/>
</dbReference>
<dbReference type="Pfam" id="PF21162">
    <property type="entry name" value="ETFQO_UQ-bd"/>
    <property type="match status" value="1"/>
</dbReference>
<name>A0A4P8YHT8_9ENTR</name>
<evidence type="ECO:0000259" key="12">
    <source>
        <dbReference type="Pfam" id="PF01266"/>
    </source>
</evidence>
<dbReference type="Gene3D" id="3.30.9.90">
    <property type="match status" value="1"/>
</dbReference>
<dbReference type="KEGG" id="izh:FEM41_11820"/>
<dbReference type="Proteomes" id="UP000302163">
    <property type="component" value="Chromosome"/>
</dbReference>
<comment type="cofactor">
    <cofactor evidence="1 11">
        <name>FAD</name>
        <dbReference type="ChEBI" id="CHEBI:57692"/>
    </cofactor>
</comment>
<keyword evidence="2 11" id="KW-0813">Transport</keyword>
<protein>
    <recommendedName>
        <fullName evidence="11">Electron transfer flavoprotein-ubiquinone oxidoreductase</fullName>
        <shortName evidence="11">ETF-QO</shortName>
        <ecNumber evidence="11">1.5.5.1</ecNumber>
    </recommendedName>
</protein>
<keyword evidence="4 11" id="KW-0479">Metal-binding</keyword>
<evidence type="ECO:0000256" key="5">
    <source>
        <dbReference type="ARBA" id="ARBA00022827"/>
    </source>
</evidence>
<dbReference type="PANTHER" id="PTHR10617">
    <property type="entry name" value="ELECTRON TRANSFER FLAVOPROTEIN-UBIQUINONE OXIDOREDUCTASE"/>
    <property type="match status" value="1"/>
</dbReference>
<keyword evidence="5 11" id="KW-0274">FAD</keyword>
<dbReference type="EMBL" id="CP040428">
    <property type="protein sequence ID" value="QCT20285.1"/>
    <property type="molecule type" value="Genomic_DNA"/>
</dbReference>
<dbReference type="InterPro" id="IPR049398">
    <property type="entry name" value="ETF-QO/FixC_UQ-bd"/>
</dbReference>
<dbReference type="GO" id="GO:0004174">
    <property type="term" value="F:electron-transferring-flavoprotein dehydrogenase activity"/>
    <property type="evidence" value="ECO:0007669"/>
    <property type="project" value="UniProtKB-UniRule"/>
</dbReference>
<dbReference type="InterPro" id="IPR040156">
    <property type="entry name" value="ETF-QO"/>
</dbReference>
<keyword evidence="7 11" id="KW-0560">Oxidoreductase</keyword>
<proteinExistence type="predicted"/>
<reference evidence="15 16" key="1">
    <citation type="submission" date="2019-05" db="EMBL/GenBank/DDBJ databases">
        <title>Complete genome sequence of Izhakiella calystegiae KSNA2, an endophyte isolated from beach morning glory (Calystegia soldanella).</title>
        <authorList>
            <person name="Jiang L."/>
            <person name="Jeong J.C."/>
            <person name="Kim C.Y."/>
            <person name="Kim D.H."/>
            <person name="Kim S.W."/>
            <person name="Lee j."/>
        </authorList>
    </citation>
    <scope>NUCLEOTIDE SEQUENCE [LARGE SCALE GENOMIC DNA]</scope>
    <source>
        <strain evidence="15 16">KSNA2</strain>
    </source>
</reference>
<dbReference type="SUPFAM" id="SSF54862">
    <property type="entry name" value="4Fe-4S ferredoxins"/>
    <property type="match status" value="1"/>
</dbReference>
<dbReference type="OrthoDB" id="9766632at2"/>
<evidence type="ECO:0000256" key="1">
    <source>
        <dbReference type="ARBA" id="ARBA00001974"/>
    </source>
</evidence>
<feature type="domain" description="ETF-QO/FixC ubiquinone-binding" evidence="14">
    <location>
        <begin position="212"/>
        <end position="306"/>
    </location>
</feature>
<organism evidence="15 16">
    <name type="scientific">Jejubacter calystegiae</name>
    <dbReference type="NCBI Taxonomy" id="2579935"/>
    <lineage>
        <taxon>Bacteria</taxon>
        <taxon>Pseudomonadati</taxon>
        <taxon>Pseudomonadota</taxon>
        <taxon>Gammaproteobacteria</taxon>
        <taxon>Enterobacterales</taxon>
        <taxon>Enterobacteriaceae</taxon>
        <taxon>Jejubacter</taxon>
    </lineage>
</organism>
<dbReference type="Pfam" id="PF01266">
    <property type="entry name" value="DAO"/>
    <property type="match status" value="1"/>
</dbReference>
<gene>
    <name evidence="15" type="ORF">FEM41_11820</name>
</gene>
<dbReference type="InterPro" id="IPR036188">
    <property type="entry name" value="FAD/NAD-bd_sf"/>
</dbReference>
<feature type="domain" description="ETF-QO/FixX C-terminal" evidence="13">
    <location>
        <begin position="447"/>
        <end position="541"/>
    </location>
</feature>
<keyword evidence="10 11" id="KW-0830">Ubiquinone</keyword>
<evidence type="ECO:0000313" key="15">
    <source>
        <dbReference type="EMBL" id="QCT20285.1"/>
    </source>
</evidence>
<comment type="function">
    <text evidence="11">Accepts electrons from ETF and reduces ubiquinone.</text>
</comment>
<dbReference type="AlphaFoldDB" id="A0A4P8YHT8"/>
<comment type="catalytic activity">
    <reaction evidence="11">
        <text>a ubiquinone + reduced [electron-transfer flavoprotein] = a ubiquinol + oxidized [electron-transfer flavoprotein] + H(+)</text>
        <dbReference type="Rhea" id="RHEA:24052"/>
        <dbReference type="Rhea" id="RHEA-COMP:9565"/>
        <dbReference type="Rhea" id="RHEA-COMP:9566"/>
        <dbReference type="Rhea" id="RHEA-COMP:10685"/>
        <dbReference type="Rhea" id="RHEA-COMP:10686"/>
        <dbReference type="ChEBI" id="CHEBI:15378"/>
        <dbReference type="ChEBI" id="CHEBI:16389"/>
        <dbReference type="ChEBI" id="CHEBI:17976"/>
        <dbReference type="ChEBI" id="CHEBI:57692"/>
        <dbReference type="ChEBI" id="CHEBI:58307"/>
        <dbReference type="EC" id="1.5.5.1"/>
    </reaction>
</comment>
<comment type="cofactor">
    <cofactor evidence="11">
        <name>[4Fe-4S] cluster</name>
        <dbReference type="ChEBI" id="CHEBI:49883"/>
    </cofactor>
    <text evidence="11">Binds 1 [4Fe-4S] cluster.</text>
</comment>
<dbReference type="EC" id="1.5.5.1" evidence="11"/>
<dbReference type="RefSeq" id="WP_138096160.1">
    <property type="nucleotide sequence ID" value="NZ_CP040428.1"/>
</dbReference>